<gene>
    <name evidence="1" type="ORF">NTEN_LOCUS18822</name>
</gene>
<protein>
    <submittedName>
        <fullName evidence="1">Uncharacterized protein</fullName>
    </submittedName>
</protein>
<dbReference type="AlphaFoldDB" id="A0A6H5HET3"/>
<name>A0A6H5HET3_9HEMI</name>
<organism evidence="1 2">
    <name type="scientific">Nesidiocoris tenuis</name>
    <dbReference type="NCBI Taxonomy" id="355587"/>
    <lineage>
        <taxon>Eukaryota</taxon>
        <taxon>Metazoa</taxon>
        <taxon>Ecdysozoa</taxon>
        <taxon>Arthropoda</taxon>
        <taxon>Hexapoda</taxon>
        <taxon>Insecta</taxon>
        <taxon>Pterygota</taxon>
        <taxon>Neoptera</taxon>
        <taxon>Paraneoptera</taxon>
        <taxon>Hemiptera</taxon>
        <taxon>Heteroptera</taxon>
        <taxon>Panheteroptera</taxon>
        <taxon>Cimicomorpha</taxon>
        <taxon>Miridae</taxon>
        <taxon>Dicyphina</taxon>
        <taxon>Nesidiocoris</taxon>
    </lineage>
</organism>
<sequence length="63" mass="7065">MNPQTRLITSTQTWPTCSCGEQLAHTLAFEITGLLVHSVFCRLSLPIKKRLKTLLLISKAILE</sequence>
<reference evidence="1 2" key="1">
    <citation type="submission" date="2020-02" db="EMBL/GenBank/DDBJ databases">
        <authorList>
            <person name="Ferguson B K."/>
        </authorList>
    </citation>
    <scope>NUCLEOTIDE SEQUENCE [LARGE SCALE GENOMIC DNA]</scope>
</reference>
<feature type="non-terminal residue" evidence="1">
    <location>
        <position position="63"/>
    </location>
</feature>
<accession>A0A6H5HET3</accession>
<dbReference type="Proteomes" id="UP000479000">
    <property type="component" value="Unassembled WGS sequence"/>
</dbReference>
<evidence type="ECO:0000313" key="2">
    <source>
        <dbReference type="Proteomes" id="UP000479000"/>
    </source>
</evidence>
<keyword evidence="2" id="KW-1185">Reference proteome</keyword>
<proteinExistence type="predicted"/>
<dbReference type="EMBL" id="CADCXU010027771">
    <property type="protein sequence ID" value="CAB0014391.1"/>
    <property type="molecule type" value="Genomic_DNA"/>
</dbReference>
<evidence type="ECO:0000313" key="1">
    <source>
        <dbReference type="EMBL" id="CAB0014391.1"/>
    </source>
</evidence>